<dbReference type="Proteomes" id="UP001211566">
    <property type="component" value="Unassembled WGS sequence"/>
</dbReference>
<feature type="transmembrane region" description="Helical" evidence="6">
    <location>
        <begin position="75"/>
        <end position="95"/>
    </location>
</feature>
<proteinExistence type="predicted"/>
<dbReference type="RefSeq" id="WP_269254068.1">
    <property type="nucleotide sequence ID" value="NZ_JAKHEY010000004.1"/>
</dbReference>
<feature type="transmembrane region" description="Helical" evidence="6">
    <location>
        <begin position="260"/>
        <end position="278"/>
    </location>
</feature>
<keyword evidence="9" id="KW-1185">Reference proteome</keyword>
<feature type="transmembrane region" description="Helical" evidence="6">
    <location>
        <begin position="198"/>
        <end position="220"/>
    </location>
</feature>
<feature type="transmembrane region" description="Helical" evidence="6">
    <location>
        <begin position="143"/>
        <end position="167"/>
    </location>
</feature>
<feature type="transmembrane region" description="Helical" evidence="6">
    <location>
        <begin position="116"/>
        <end position="137"/>
    </location>
</feature>
<feature type="transmembrane region" description="Helical" evidence="6">
    <location>
        <begin position="480"/>
        <end position="498"/>
    </location>
</feature>
<gene>
    <name evidence="7" type="ORF">L2772_02280</name>
    <name evidence="8" type="ORF">L2Z99_04075</name>
</gene>
<evidence type="ECO:0000313" key="10">
    <source>
        <dbReference type="Proteomes" id="UP001211566"/>
    </source>
</evidence>
<evidence type="ECO:0000313" key="8">
    <source>
        <dbReference type="EMBL" id="MCZ9678259.1"/>
    </source>
</evidence>
<dbReference type="GO" id="GO:0005886">
    <property type="term" value="C:plasma membrane"/>
    <property type="evidence" value="ECO:0007669"/>
    <property type="project" value="UniProtKB-SubCell"/>
</dbReference>
<keyword evidence="3 6" id="KW-0812">Transmembrane</keyword>
<feature type="transmembrane region" description="Helical" evidence="6">
    <location>
        <begin position="390"/>
        <end position="411"/>
    </location>
</feature>
<dbReference type="EMBL" id="JAKHEY010000004">
    <property type="protein sequence ID" value="MCZ9678259.1"/>
    <property type="molecule type" value="Genomic_DNA"/>
</dbReference>
<evidence type="ECO:0000256" key="6">
    <source>
        <dbReference type="SAM" id="Phobius"/>
    </source>
</evidence>
<accession>A0AAW5WXG0</accession>
<keyword evidence="5 6" id="KW-0472">Membrane</keyword>
<dbReference type="PANTHER" id="PTHR43652:SF6">
    <property type="entry name" value="ARGININE REPRESSOR"/>
    <property type="match status" value="1"/>
</dbReference>
<evidence type="ECO:0000256" key="3">
    <source>
        <dbReference type="ARBA" id="ARBA00022692"/>
    </source>
</evidence>
<name>A0AAW5WXG0_9LACO</name>
<reference evidence="7 9" key="2">
    <citation type="submission" date="2022-01" db="EMBL/GenBank/DDBJ databases">
        <title>VMRC isolate genome collection.</title>
        <authorList>
            <person name="France M."/>
            <person name="Rutt L."/>
            <person name="Humphrys M."/>
            <person name="Ravel J."/>
        </authorList>
    </citation>
    <scope>NUCLEOTIDE SEQUENCE [LARGE SCALE GENOMIC DNA]</scope>
    <source>
        <strain evidence="7 9">C0172B4</strain>
    </source>
</reference>
<feature type="transmembrane region" description="Helical" evidence="6">
    <location>
        <begin position="423"/>
        <end position="445"/>
    </location>
</feature>
<evidence type="ECO:0000256" key="5">
    <source>
        <dbReference type="ARBA" id="ARBA00023136"/>
    </source>
</evidence>
<feature type="transmembrane region" description="Helical" evidence="6">
    <location>
        <begin position="349"/>
        <end position="370"/>
    </location>
</feature>
<dbReference type="Proteomes" id="UP001211420">
    <property type="component" value="Unassembled WGS sequence"/>
</dbReference>
<protein>
    <submittedName>
        <fullName evidence="8">YfcC family protein</fullName>
    </submittedName>
</protein>
<feature type="transmembrane region" description="Helical" evidence="6">
    <location>
        <begin position="174"/>
        <end position="192"/>
    </location>
</feature>
<keyword evidence="2" id="KW-1003">Cell membrane</keyword>
<organism evidence="8 10">
    <name type="scientific">Lactobacillus mulieris</name>
    <dbReference type="NCBI Taxonomy" id="2508708"/>
    <lineage>
        <taxon>Bacteria</taxon>
        <taxon>Bacillati</taxon>
        <taxon>Bacillota</taxon>
        <taxon>Bacilli</taxon>
        <taxon>Lactobacillales</taxon>
        <taxon>Lactobacillaceae</taxon>
        <taxon>Lactobacillus</taxon>
    </lineage>
</organism>
<feature type="transmembrane region" description="Helical" evidence="6">
    <location>
        <begin position="315"/>
        <end position="337"/>
    </location>
</feature>
<reference evidence="8" key="1">
    <citation type="submission" date="2022-01" db="EMBL/GenBank/DDBJ databases">
        <title>STING isolate genome collection.</title>
        <authorList>
            <person name="France M."/>
            <person name="Rutt L."/>
            <person name="Humphrys M."/>
            <person name="Ravel J."/>
        </authorList>
    </citation>
    <scope>NUCLEOTIDE SEQUENCE</scope>
    <source>
        <strain evidence="8">C0081E5</strain>
    </source>
</reference>
<dbReference type="PANTHER" id="PTHR43652">
    <property type="entry name" value="BASIC AMINO ACID ANTIPORTER YFCC-RELATED"/>
    <property type="match status" value="1"/>
</dbReference>
<feature type="transmembrane region" description="Helical" evidence="6">
    <location>
        <begin position="12"/>
        <end position="30"/>
    </location>
</feature>
<dbReference type="InterPro" id="IPR018385">
    <property type="entry name" value="C4_dicarb_anaerob_car-like"/>
</dbReference>
<evidence type="ECO:0000256" key="1">
    <source>
        <dbReference type="ARBA" id="ARBA00004651"/>
    </source>
</evidence>
<dbReference type="EMBL" id="JAKHPW010000001">
    <property type="protein sequence ID" value="MCZ3621695.1"/>
    <property type="molecule type" value="Genomic_DNA"/>
</dbReference>
<comment type="caution">
    <text evidence="8">The sequence shown here is derived from an EMBL/GenBank/DDBJ whole genome shotgun (WGS) entry which is preliminary data.</text>
</comment>
<evidence type="ECO:0000313" key="7">
    <source>
        <dbReference type="EMBL" id="MCZ3621695.1"/>
    </source>
</evidence>
<evidence type="ECO:0000256" key="2">
    <source>
        <dbReference type="ARBA" id="ARBA00022475"/>
    </source>
</evidence>
<sequence>MKKKRKFKAPNTYVIIFYVLVLVAILTWIIPSGSYSYDKAGKVIANSYHSVAANRQGFWDIVMAPIIGMVGNEKVSGAITISLNVMLFGSFLEMMDATGAINIALKNVAKKYQKNYYVLITVLTFLMGIFGTVQGAYEEGFVYLLMFLPIILSLGLDTIVALMIVIFGTQAGCAASIVNPFSTGIASGLAGISPGEGIIFRAITFIVLMSFCSAMICLYAKNIKNDPEKSVQFFRRKEDLEEFAKADGGKQKLDSKQRKIFIIFILTFLIMIVSLVPWTSLNKDWTFFVNATKWLNNNSITGTILGHNLVPFGSWYFNEINGLLIVMTILSGFVMGYDIDKIIKIFIKGAASLVSTAFIVPLARGIQVLMTEGNITDTILNSTQKTLGTLPPIIFILVCFLVYILLATFIPSSTGLAAATISIMAPLGIFAGVSAANMVVIYNFALGFVKLIAPTSIIVMTCTQAVHVTYGAWLKASWKYTLGYLAMLILLLITSVFVI</sequence>
<feature type="transmembrane region" description="Helical" evidence="6">
    <location>
        <begin position="451"/>
        <end position="473"/>
    </location>
</feature>
<comment type="subcellular location">
    <subcellularLocation>
        <location evidence="1">Cell membrane</location>
        <topology evidence="1">Multi-pass membrane protein</topology>
    </subcellularLocation>
</comment>
<dbReference type="AlphaFoldDB" id="A0AAW5WXG0"/>
<evidence type="ECO:0000256" key="4">
    <source>
        <dbReference type="ARBA" id="ARBA00022989"/>
    </source>
</evidence>
<dbReference type="InterPro" id="IPR051679">
    <property type="entry name" value="DASS-Related_Transporters"/>
</dbReference>
<dbReference type="Pfam" id="PF03606">
    <property type="entry name" value="DcuC"/>
    <property type="match status" value="1"/>
</dbReference>
<evidence type="ECO:0000313" key="9">
    <source>
        <dbReference type="Proteomes" id="UP001211420"/>
    </source>
</evidence>
<keyword evidence="4 6" id="KW-1133">Transmembrane helix</keyword>